<evidence type="ECO:0000256" key="6">
    <source>
        <dbReference type="ARBA" id="ARBA00023315"/>
    </source>
</evidence>
<reference evidence="10 11" key="1">
    <citation type="journal article" date="2013" name="Nat. Commun.">
        <title>Genome sequence and functional genomic analysis of the oil-degrading bacterium Oleispira antarctica.</title>
        <authorList>
            <person name="Kube M."/>
            <person name="Chernikova T.N."/>
            <person name="Al-Ramahi Y."/>
            <person name="Beloqui A."/>
            <person name="Lopez-Cortez N."/>
            <person name="Guazzaroni M.E."/>
            <person name="Heipieper H.J."/>
            <person name="Klages S."/>
            <person name="Kotsyurbenko O.R."/>
            <person name="Langer I."/>
            <person name="Nechitaylo T.Y."/>
            <person name="Lunsdorf H."/>
            <person name="Fernandez M."/>
            <person name="Juarez S."/>
            <person name="Ciordia S."/>
            <person name="Singer A."/>
            <person name="Kagan O."/>
            <person name="Egorova O."/>
            <person name="Petit P.A."/>
            <person name="Stogios P."/>
            <person name="Kim Y."/>
            <person name="Tchigvintsev A."/>
            <person name="Flick R."/>
            <person name="Denaro R."/>
            <person name="Genovese M."/>
            <person name="Albar J.P."/>
            <person name="Reva O.N."/>
            <person name="Martinez-Gomariz M."/>
            <person name="Tran H."/>
            <person name="Ferrer M."/>
            <person name="Savchenko A."/>
            <person name="Yakunin A.F."/>
            <person name="Yakimov M.M."/>
            <person name="Golyshina O.V."/>
            <person name="Reinhardt R."/>
            <person name="Golyshin P.N."/>
        </authorList>
    </citation>
    <scope>NUCLEOTIDE SEQUENCE [LARGE SCALE GENOMIC DNA]</scope>
</reference>
<organism evidence="10 11">
    <name type="scientific">Oleispira antarctica RB-8</name>
    <dbReference type="NCBI Taxonomy" id="698738"/>
    <lineage>
        <taxon>Bacteria</taxon>
        <taxon>Pseudomonadati</taxon>
        <taxon>Pseudomonadota</taxon>
        <taxon>Gammaproteobacteria</taxon>
        <taxon>Oceanospirillales</taxon>
        <taxon>Oceanospirillaceae</taxon>
        <taxon>Oleispira</taxon>
    </lineage>
</organism>
<keyword evidence="3 7" id="KW-0808">Transferase</keyword>
<dbReference type="GO" id="GO:0016410">
    <property type="term" value="F:N-acyltransferase activity"/>
    <property type="evidence" value="ECO:0007669"/>
    <property type="project" value="InterPro"/>
</dbReference>
<dbReference type="NCBIfam" id="TIGR01853">
    <property type="entry name" value="lipid_A_lpxD"/>
    <property type="match status" value="1"/>
</dbReference>
<dbReference type="CDD" id="cd03352">
    <property type="entry name" value="LbH_LpxD"/>
    <property type="match status" value="1"/>
</dbReference>
<dbReference type="InterPro" id="IPR007691">
    <property type="entry name" value="LpxD"/>
</dbReference>
<keyword evidence="6 7" id="KW-0012">Acyltransferase</keyword>
<dbReference type="HOGENOM" id="CLU_049865_0_1_6"/>
<dbReference type="GO" id="GO:0009245">
    <property type="term" value="P:lipid A biosynthetic process"/>
    <property type="evidence" value="ECO:0007669"/>
    <property type="project" value="UniProtKB-UniRule"/>
</dbReference>
<dbReference type="InterPro" id="IPR056729">
    <property type="entry name" value="GMPPB_C"/>
</dbReference>
<evidence type="ECO:0000313" key="11">
    <source>
        <dbReference type="Proteomes" id="UP000032749"/>
    </source>
</evidence>
<feature type="active site" description="Proton acceptor" evidence="7">
    <location>
        <position position="246"/>
    </location>
</feature>
<dbReference type="InterPro" id="IPR011004">
    <property type="entry name" value="Trimer_LpxA-like_sf"/>
</dbReference>
<dbReference type="OrthoDB" id="9784739at2"/>
<dbReference type="Gene3D" id="2.160.10.10">
    <property type="entry name" value="Hexapeptide repeat proteins"/>
    <property type="match status" value="1"/>
</dbReference>
<dbReference type="AlphaFoldDB" id="R4YKY2"/>
<name>R4YKY2_OLEAN</name>
<comment type="similarity">
    <text evidence="7">Belongs to the transferase hexapeptide repeat family. LpxD subfamily.</text>
</comment>
<evidence type="ECO:0000256" key="2">
    <source>
        <dbReference type="ARBA" id="ARBA00022556"/>
    </source>
</evidence>
<dbReference type="InterPro" id="IPR020573">
    <property type="entry name" value="UDP_GlcNAc_AcTrfase_non-rep"/>
</dbReference>
<comment type="function">
    <text evidence="7">Catalyzes the N-acylation of UDP-3-O-acylglucosamine using 3-hydroxyacyl-ACP as the acyl donor. Is involved in the biosynthesis of lipid A, a phosphorylated glycolipid that anchors the lipopolysaccharide to the outer membrane of the cell.</text>
</comment>
<dbReference type="PATRIC" id="fig|698738.3.peg.1067"/>
<feature type="domain" description="UDP-3-O-[3-hydroxymyristoyl] glucosamine N-acyltransferase non-repeat region" evidence="8">
    <location>
        <begin position="30"/>
        <end position="96"/>
    </location>
</feature>
<dbReference type="STRING" id="698738.OLEAN_C10260"/>
<dbReference type="EC" id="2.3.1.191" evidence="7"/>
<dbReference type="KEGG" id="oai:OLEAN_C10260"/>
<evidence type="ECO:0000256" key="3">
    <source>
        <dbReference type="ARBA" id="ARBA00022679"/>
    </source>
</evidence>
<dbReference type="UniPathway" id="UPA00973"/>
<evidence type="ECO:0000256" key="5">
    <source>
        <dbReference type="ARBA" id="ARBA00023098"/>
    </source>
</evidence>
<proteinExistence type="inferred from homology"/>
<evidence type="ECO:0000313" key="10">
    <source>
        <dbReference type="EMBL" id="CCK75202.1"/>
    </source>
</evidence>
<dbReference type="EMBL" id="FO203512">
    <property type="protein sequence ID" value="CCK75202.1"/>
    <property type="molecule type" value="Genomic_DNA"/>
</dbReference>
<dbReference type="Proteomes" id="UP000032749">
    <property type="component" value="Chromosome"/>
</dbReference>
<dbReference type="Pfam" id="PF25087">
    <property type="entry name" value="GMPPB_C"/>
    <property type="match status" value="1"/>
</dbReference>
<evidence type="ECO:0000259" key="9">
    <source>
        <dbReference type="Pfam" id="PF25087"/>
    </source>
</evidence>
<feature type="domain" description="Mannose-1-phosphate guanyltransferase C-terminal" evidence="9">
    <location>
        <begin position="109"/>
        <end position="188"/>
    </location>
</feature>
<dbReference type="Pfam" id="PF00132">
    <property type="entry name" value="Hexapep"/>
    <property type="match status" value="1"/>
</dbReference>
<dbReference type="Pfam" id="PF04613">
    <property type="entry name" value="LpxD"/>
    <property type="match status" value="1"/>
</dbReference>
<comment type="subunit">
    <text evidence="7">Homotrimer.</text>
</comment>
<dbReference type="GO" id="GO:0103118">
    <property type="term" value="F:UDP-3-O-[(3R)-3-hydroxyacyl]-glucosamine N-acyltransferase activity"/>
    <property type="evidence" value="ECO:0007669"/>
    <property type="project" value="UniProtKB-EC"/>
</dbReference>
<protein>
    <recommendedName>
        <fullName evidence="7">UDP-3-O-acylglucosamine N-acyltransferase</fullName>
        <ecNumber evidence="7">2.3.1.191</ecNumber>
    </recommendedName>
</protein>
<dbReference type="NCBIfam" id="NF002060">
    <property type="entry name" value="PRK00892.1"/>
    <property type="match status" value="1"/>
</dbReference>
<dbReference type="PANTHER" id="PTHR43378">
    <property type="entry name" value="UDP-3-O-ACYLGLUCOSAMINE N-ACYLTRANSFERASE"/>
    <property type="match status" value="1"/>
</dbReference>
<dbReference type="InterPro" id="IPR001451">
    <property type="entry name" value="Hexapep"/>
</dbReference>
<evidence type="ECO:0000256" key="1">
    <source>
        <dbReference type="ARBA" id="ARBA00022516"/>
    </source>
</evidence>
<evidence type="ECO:0000256" key="7">
    <source>
        <dbReference type="HAMAP-Rule" id="MF_00523"/>
    </source>
</evidence>
<gene>
    <name evidence="7 10" type="primary">lpxD</name>
    <name evidence="10" type="ORF">OLEAN_C10260</name>
</gene>
<evidence type="ECO:0000256" key="4">
    <source>
        <dbReference type="ARBA" id="ARBA00022737"/>
    </source>
</evidence>
<keyword evidence="4 7" id="KW-0677">Repeat</keyword>
<evidence type="ECO:0000259" key="8">
    <source>
        <dbReference type="Pfam" id="PF04613"/>
    </source>
</evidence>
<comment type="catalytic activity">
    <reaction evidence="7">
        <text>a UDP-3-O-[(3R)-3-hydroxyacyl]-alpha-D-glucosamine + a (3R)-hydroxyacyl-[ACP] = a UDP-2-N,3-O-bis[(3R)-3-hydroxyacyl]-alpha-D-glucosamine + holo-[ACP] + H(+)</text>
        <dbReference type="Rhea" id="RHEA:53836"/>
        <dbReference type="Rhea" id="RHEA-COMP:9685"/>
        <dbReference type="Rhea" id="RHEA-COMP:9945"/>
        <dbReference type="ChEBI" id="CHEBI:15378"/>
        <dbReference type="ChEBI" id="CHEBI:64479"/>
        <dbReference type="ChEBI" id="CHEBI:78827"/>
        <dbReference type="ChEBI" id="CHEBI:137740"/>
        <dbReference type="ChEBI" id="CHEBI:137748"/>
        <dbReference type="EC" id="2.3.1.191"/>
    </reaction>
</comment>
<dbReference type="Gene3D" id="3.40.1390.10">
    <property type="entry name" value="MurE/MurF, N-terminal domain"/>
    <property type="match status" value="1"/>
</dbReference>
<keyword evidence="11" id="KW-1185">Reference proteome</keyword>
<keyword evidence="2 7" id="KW-0441">Lipid A biosynthesis</keyword>
<comment type="pathway">
    <text evidence="7">Bacterial outer membrane biogenesis; LPS lipid A biosynthesis.</text>
</comment>
<dbReference type="Gene3D" id="1.20.5.170">
    <property type="match status" value="1"/>
</dbReference>
<dbReference type="HAMAP" id="MF_00523">
    <property type="entry name" value="LpxD"/>
    <property type="match status" value="1"/>
</dbReference>
<dbReference type="PANTHER" id="PTHR43378:SF2">
    <property type="entry name" value="UDP-3-O-ACYLGLUCOSAMINE N-ACYLTRANSFERASE 1, MITOCHONDRIAL-RELATED"/>
    <property type="match status" value="1"/>
</dbReference>
<sequence length="344" mass="35811">MTQRSISLADIAEKIGATFVASSATNDDQISVSGISTLELASSEQVTFLANPSYRKQLATTQAAAVILHPDMQEECPVSALVMNNPYVGFAKLSQLFNNLPTQAAFIHPSATIASSASIAEDASIGANVVIGEYVEVGAGTRIGPNSVISDHSIIGEQCILHANVVVYHDVVIGNDCIIHSGCVLGADGFGFAPDAGEWVKIAQLGGVRIGSQVEIGANTTIDRGALGNTQIGNGVKIDDQVMIAHNVAIGDYCAIAATSGIAGSTTLGKNCTIAGGVGIVGHIDITDGVHITGMTLVSKSIKEAGVYSSGTAMMPANEWRKSATRFRQLDDMARRLKKLEKNQ</sequence>
<dbReference type="GO" id="GO:0016020">
    <property type="term" value="C:membrane"/>
    <property type="evidence" value="ECO:0007669"/>
    <property type="project" value="GOC"/>
</dbReference>
<accession>R4YKY2</accession>
<keyword evidence="5 7" id="KW-0443">Lipid metabolism</keyword>
<keyword evidence="1 7" id="KW-0444">Lipid biosynthesis</keyword>
<dbReference type="SUPFAM" id="SSF51161">
    <property type="entry name" value="Trimeric LpxA-like enzymes"/>
    <property type="match status" value="1"/>
</dbReference>